<keyword evidence="1 2" id="KW-0238">DNA-binding</keyword>
<evidence type="ECO:0000256" key="2">
    <source>
        <dbReference type="PROSITE-ProRule" id="PRU00335"/>
    </source>
</evidence>
<comment type="caution">
    <text evidence="4">The sequence shown here is derived from an EMBL/GenBank/DDBJ whole genome shotgun (WGS) entry which is preliminary data.</text>
</comment>
<organism evidence="4 5">
    <name type="scientific">Rossellomorea vietnamensis</name>
    <dbReference type="NCBI Taxonomy" id="218284"/>
    <lineage>
        <taxon>Bacteria</taxon>
        <taxon>Bacillati</taxon>
        <taxon>Bacillota</taxon>
        <taxon>Bacilli</taxon>
        <taxon>Bacillales</taxon>
        <taxon>Bacillaceae</taxon>
        <taxon>Rossellomorea</taxon>
    </lineage>
</organism>
<reference evidence="4 5" key="1">
    <citation type="submission" date="2015-08" db="EMBL/GenBank/DDBJ databases">
        <title>Draft Genome Sequence of Bacillus vietnamensis UCD-SED5.</title>
        <authorList>
            <person name="Lee R.D."/>
            <person name="Jospin G."/>
            <person name="Lang J.M."/>
            <person name="Coil D.A."/>
            <person name="Eisen J.A."/>
        </authorList>
    </citation>
    <scope>NUCLEOTIDE SEQUENCE [LARGE SCALE GENOMIC DNA]</scope>
    <source>
        <strain evidence="4 5">UCD-SED5</strain>
    </source>
</reference>
<dbReference type="SUPFAM" id="SSF46689">
    <property type="entry name" value="Homeodomain-like"/>
    <property type="match status" value="1"/>
</dbReference>
<feature type="DNA-binding region" description="H-T-H motif" evidence="2">
    <location>
        <begin position="34"/>
        <end position="53"/>
    </location>
</feature>
<dbReference type="Proteomes" id="UP000050398">
    <property type="component" value="Unassembled WGS sequence"/>
</dbReference>
<protein>
    <submittedName>
        <fullName evidence="4">TetR family transcriptional regulator</fullName>
    </submittedName>
</protein>
<dbReference type="InterPro" id="IPR009057">
    <property type="entry name" value="Homeodomain-like_sf"/>
</dbReference>
<evidence type="ECO:0000259" key="3">
    <source>
        <dbReference type="PROSITE" id="PS50977"/>
    </source>
</evidence>
<name>A0A0P6WD06_9BACI</name>
<evidence type="ECO:0000313" key="5">
    <source>
        <dbReference type="Proteomes" id="UP000050398"/>
    </source>
</evidence>
<evidence type="ECO:0000256" key="1">
    <source>
        <dbReference type="ARBA" id="ARBA00023125"/>
    </source>
</evidence>
<dbReference type="Pfam" id="PF00440">
    <property type="entry name" value="TetR_N"/>
    <property type="match status" value="1"/>
</dbReference>
<sequence length="206" mass="24149">MPKPTFFNLKEEKRNILVEAAKKEFSRVSLYDASIANILKTAGIPRGSFYQYFENKEDAFFYLVGEHARKRFETFIALLRSHDGDLFEATRVMFHSMLAFSYESGQNNFIRNVLLNMNYKIEKTFTQTLTKETIDQRYEEIFLLVNKDQFTIDNKSDLYHVLQILSAVTFHNLVQSIADELTLGEALDKYDKEINMIKRGLYKSFS</sequence>
<dbReference type="eggNOG" id="COG1309">
    <property type="taxonomic scope" value="Bacteria"/>
</dbReference>
<dbReference type="Gene3D" id="1.10.357.10">
    <property type="entry name" value="Tetracycline Repressor, domain 2"/>
    <property type="match status" value="1"/>
</dbReference>
<proteinExistence type="predicted"/>
<dbReference type="Pfam" id="PF17924">
    <property type="entry name" value="TetR_C_19"/>
    <property type="match status" value="1"/>
</dbReference>
<feature type="domain" description="HTH tetR-type" evidence="3">
    <location>
        <begin position="11"/>
        <end position="71"/>
    </location>
</feature>
<gene>
    <name evidence="4" type="ORF">AM506_14285</name>
</gene>
<dbReference type="RefSeq" id="WP_060673162.1">
    <property type="nucleotide sequence ID" value="NZ_LIXZ01000011.1"/>
</dbReference>
<dbReference type="OrthoDB" id="9812484at2"/>
<dbReference type="PATRIC" id="fig|218284.4.peg.1036"/>
<dbReference type="EMBL" id="LIXZ01000011">
    <property type="protein sequence ID" value="KPL58868.1"/>
    <property type="molecule type" value="Genomic_DNA"/>
</dbReference>
<accession>A0A0P6WD06</accession>
<evidence type="ECO:0000313" key="4">
    <source>
        <dbReference type="EMBL" id="KPL58868.1"/>
    </source>
</evidence>
<dbReference type="PROSITE" id="PS50977">
    <property type="entry name" value="HTH_TETR_2"/>
    <property type="match status" value="1"/>
</dbReference>
<dbReference type="InterPro" id="IPR001647">
    <property type="entry name" value="HTH_TetR"/>
</dbReference>
<dbReference type="GO" id="GO:0003677">
    <property type="term" value="F:DNA binding"/>
    <property type="evidence" value="ECO:0007669"/>
    <property type="project" value="UniProtKB-UniRule"/>
</dbReference>
<dbReference type="AlphaFoldDB" id="A0A0P6WD06"/>